<dbReference type="OrthoDB" id="3266819at2"/>
<evidence type="ECO:0000313" key="1">
    <source>
        <dbReference type="EMBL" id="ASK64904.1"/>
    </source>
</evidence>
<reference evidence="2" key="1">
    <citation type="submission" date="2017-07" db="EMBL/GenBank/DDBJ databases">
        <title>Brachybacterium sp. VR2415.</title>
        <authorList>
            <person name="Tak E.J."/>
            <person name="Bae J.-W."/>
        </authorList>
    </citation>
    <scope>NUCLEOTIDE SEQUENCE [LARGE SCALE GENOMIC DNA]</scope>
    <source>
        <strain evidence="2">VR2415</strain>
    </source>
</reference>
<protein>
    <recommendedName>
        <fullName evidence="3">Proteinase inhibitor I25 cystatin</fullName>
    </recommendedName>
</protein>
<evidence type="ECO:0008006" key="3">
    <source>
        <dbReference type="Google" id="ProtNLM"/>
    </source>
</evidence>
<organism evidence="1 2">
    <name type="scientific">Brachybacterium avium</name>
    <dbReference type="NCBI Taxonomy" id="2017485"/>
    <lineage>
        <taxon>Bacteria</taxon>
        <taxon>Bacillati</taxon>
        <taxon>Actinomycetota</taxon>
        <taxon>Actinomycetes</taxon>
        <taxon>Micrococcales</taxon>
        <taxon>Dermabacteraceae</taxon>
        <taxon>Brachybacterium</taxon>
    </lineage>
</organism>
<accession>A0A220U9C6</accession>
<sequence>MKLRETLTLPLSAAGAAAMYADPEYTAIRRSTLGATRAESSLDGDPAGAFTVRTELSMPTDRVPDMVRPFVGSSVTIHEKQIWSAPDADGGRRGTTTLEVAGTPAGLTGTLRLVPGGSASSSVEVEGDLVAKIPLLGPRLEKAAVPYVSTVLRAEERSARTYVDSHAG</sequence>
<proteinExistence type="predicted"/>
<evidence type="ECO:0000313" key="2">
    <source>
        <dbReference type="Proteomes" id="UP000198398"/>
    </source>
</evidence>
<dbReference type="EMBL" id="CP022316">
    <property type="protein sequence ID" value="ASK64904.1"/>
    <property type="molecule type" value="Genomic_DNA"/>
</dbReference>
<keyword evidence="2" id="KW-1185">Reference proteome</keyword>
<dbReference type="RefSeq" id="WP_089064152.1">
    <property type="nucleotide sequence ID" value="NZ_CP022316.1"/>
</dbReference>
<dbReference type="AlphaFoldDB" id="A0A220U9C6"/>
<dbReference type="KEGG" id="brv:CFK39_02610"/>
<name>A0A220U9C6_9MICO</name>
<gene>
    <name evidence="1" type="ORF">CFK39_02610</name>
</gene>
<dbReference type="InterPro" id="IPR019639">
    <property type="entry name" value="DUF2505"/>
</dbReference>
<dbReference type="Proteomes" id="UP000198398">
    <property type="component" value="Chromosome"/>
</dbReference>
<dbReference type="Pfam" id="PF10698">
    <property type="entry name" value="DUF2505"/>
    <property type="match status" value="1"/>
</dbReference>